<dbReference type="InterPro" id="IPR016162">
    <property type="entry name" value="Ald_DH_N"/>
</dbReference>
<keyword evidence="7" id="KW-1185">Reference proteome</keyword>
<dbReference type="FunFam" id="3.40.605.10:FF:000007">
    <property type="entry name" value="NAD/NADP-dependent betaine aldehyde dehydrogenase"/>
    <property type="match status" value="1"/>
</dbReference>
<comment type="caution">
    <text evidence="6">The sequence shown here is derived from an EMBL/GenBank/DDBJ whole genome shotgun (WGS) entry which is preliminary data.</text>
</comment>
<comment type="similarity">
    <text evidence="1 4">Belongs to the aldehyde dehydrogenase family.</text>
</comment>
<dbReference type="InterPro" id="IPR015590">
    <property type="entry name" value="Aldehyde_DH_dom"/>
</dbReference>
<evidence type="ECO:0000256" key="1">
    <source>
        <dbReference type="ARBA" id="ARBA00009986"/>
    </source>
</evidence>
<evidence type="ECO:0000313" key="7">
    <source>
        <dbReference type="Proteomes" id="UP000294692"/>
    </source>
</evidence>
<gene>
    <name evidence="6" type="ORF">EV686_102172</name>
</gene>
<name>A0A4V2VS93_9BURK</name>
<evidence type="ECO:0000256" key="2">
    <source>
        <dbReference type="ARBA" id="ARBA00023002"/>
    </source>
</evidence>
<dbReference type="CDD" id="cd07114">
    <property type="entry name" value="ALDH_DhaS"/>
    <property type="match status" value="1"/>
</dbReference>
<protein>
    <submittedName>
        <fullName evidence="6">Acyl-CoA reductase-like NAD-dependent aldehyde dehydrogenase</fullName>
    </submittedName>
</protein>
<dbReference type="PROSITE" id="PS00070">
    <property type="entry name" value="ALDEHYDE_DEHYDR_CYS"/>
    <property type="match status" value="1"/>
</dbReference>
<dbReference type="Proteomes" id="UP000294692">
    <property type="component" value="Unassembled WGS sequence"/>
</dbReference>
<dbReference type="InterPro" id="IPR016163">
    <property type="entry name" value="Ald_DH_C"/>
</dbReference>
<evidence type="ECO:0000313" key="6">
    <source>
        <dbReference type="EMBL" id="TCV01460.1"/>
    </source>
</evidence>
<dbReference type="Gene3D" id="3.40.309.10">
    <property type="entry name" value="Aldehyde Dehydrogenase, Chain A, domain 2"/>
    <property type="match status" value="1"/>
</dbReference>
<dbReference type="FunFam" id="3.40.309.10:FF:000012">
    <property type="entry name" value="Betaine aldehyde dehydrogenase"/>
    <property type="match status" value="1"/>
</dbReference>
<reference evidence="6 7" key="1">
    <citation type="submission" date="2019-03" db="EMBL/GenBank/DDBJ databases">
        <title>Genomic Encyclopedia of Type Strains, Phase IV (KMG-IV): sequencing the most valuable type-strain genomes for metagenomic binning, comparative biology and taxonomic classification.</title>
        <authorList>
            <person name="Goeker M."/>
        </authorList>
    </citation>
    <scope>NUCLEOTIDE SEQUENCE [LARGE SCALE GENOMIC DNA]</scope>
    <source>
        <strain evidence="6 7">DSM 100048</strain>
    </source>
</reference>
<dbReference type="EMBL" id="SMBX01000002">
    <property type="protein sequence ID" value="TCV01460.1"/>
    <property type="molecule type" value="Genomic_DNA"/>
</dbReference>
<organism evidence="6 7">
    <name type="scientific">Paracandidimonas soli</name>
    <dbReference type="NCBI Taxonomy" id="1917182"/>
    <lineage>
        <taxon>Bacteria</taxon>
        <taxon>Pseudomonadati</taxon>
        <taxon>Pseudomonadota</taxon>
        <taxon>Betaproteobacteria</taxon>
        <taxon>Burkholderiales</taxon>
        <taxon>Alcaligenaceae</taxon>
        <taxon>Paracandidimonas</taxon>
    </lineage>
</organism>
<keyword evidence="2 4" id="KW-0560">Oxidoreductase</keyword>
<dbReference type="InterPro" id="IPR016160">
    <property type="entry name" value="Ald_DH_CS_CYS"/>
</dbReference>
<dbReference type="Pfam" id="PF00171">
    <property type="entry name" value="Aldedh"/>
    <property type="match status" value="1"/>
</dbReference>
<dbReference type="PROSITE" id="PS00687">
    <property type="entry name" value="ALDEHYDE_DEHYDR_GLU"/>
    <property type="match status" value="1"/>
</dbReference>
<evidence type="ECO:0000256" key="4">
    <source>
        <dbReference type="RuleBase" id="RU003345"/>
    </source>
</evidence>
<dbReference type="AlphaFoldDB" id="A0A4V2VS93"/>
<dbReference type="SUPFAM" id="SSF53720">
    <property type="entry name" value="ALDH-like"/>
    <property type="match status" value="1"/>
</dbReference>
<dbReference type="InterPro" id="IPR016161">
    <property type="entry name" value="Ald_DH/histidinol_DH"/>
</dbReference>
<dbReference type="InterPro" id="IPR029510">
    <property type="entry name" value="Ald_DH_CS_GLU"/>
</dbReference>
<evidence type="ECO:0000256" key="3">
    <source>
        <dbReference type="PROSITE-ProRule" id="PRU10007"/>
    </source>
</evidence>
<accession>A0A4V2VS93</accession>
<evidence type="ECO:0000259" key="5">
    <source>
        <dbReference type="Pfam" id="PF00171"/>
    </source>
</evidence>
<feature type="active site" evidence="3">
    <location>
        <position position="267"/>
    </location>
</feature>
<dbReference type="GO" id="GO:0016620">
    <property type="term" value="F:oxidoreductase activity, acting on the aldehyde or oxo group of donors, NAD or NADP as acceptor"/>
    <property type="evidence" value="ECO:0007669"/>
    <property type="project" value="InterPro"/>
</dbReference>
<feature type="domain" description="Aldehyde dehydrogenase" evidence="5">
    <location>
        <begin position="37"/>
        <end position="494"/>
    </location>
</feature>
<proteinExistence type="inferred from homology"/>
<sequence length="505" mass="54316">MMAGVCDNSRRHPTIMATTVKPFLIGSIVRDTSGNAGVITSINPADGSIAGQVVRATPEDVDTAVRVAWDAFRNKPWRKLRPDQRASILFEIGRRILAERESLARLQMLDSGKPYKECMNMVTSAASYFRYYASVCETWQNEVTSPRGEYFSMALAEPYGVVACITPWNSPIMNEAQKAAPALAAGNAVIIKPSEETPQLALELVRICTEAGLPEGLLIALPGYGEDVGAALVKHPGVRMVSFTGGTETGRAIGAIAGQRLIPVGLELGGKSPHIVFEDADLDRAVAGVMSGIFGSAGQSCVAGSRLFVQKSVYKKVLDDLAARTREIRVRLPDDPEVQMGPLVSAAHRDKVAACVDLARSEGGSILVGGNMPSEQPFDKGMFYMPTIVDGLSNASRSAQEEIFGPVLVAIPFEDEADVVAQANDTVFGLAAGMWTGDYARAWRVAREIEAGSVWINTYKQSHIATPFGGFKDSGIGREKGLHGLRLYSQVKSVFFGMHEKSMSL</sequence>
<dbReference type="Gene3D" id="3.40.605.10">
    <property type="entry name" value="Aldehyde Dehydrogenase, Chain A, domain 1"/>
    <property type="match status" value="1"/>
</dbReference>
<dbReference type="PANTHER" id="PTHR11699">
    <property type="entry name" value="ALDEHYDE DEHYDROGENASE-RELATED"/>
    <property type="match status" value="1"/>
</dbReference>